<dbReference type="Gene3D" id="1.10.10.60">
    <property type="entry name" value="Homeodomain-like"/>
    <property type="match status" value="1"/>
</dbReference>
<dbReference type="SUPFAM" id="SSF46689">
    <property type="entry name" value="Homeodomain-like"/>
    <property type="match status" value="1"/>
</dbReference>
<dbReference type="Pfam" id="PF00046">
    <property type="entry name" value="Homeodomain"/>
    <property type="match status" value="1"/>
</dbReference>
<keyword evidence="10" id="KW-1185">Reference proteome</keyword>
<dbReference type="CDD" id="cd00086">
    <property type="entry name" value="homeodomain"/>
    <property type="match status" value="1"/>
</dbReference>
<evidence type="ECO:0000256" key="6">
    <source>
        <dbReference type="RuleBase" id="RU000682"/>
    </source>
</evidence>
<evidence type="ECO:0000256" key="7">
    <source>
        <dbReference type="SAM" id="MobiDB-lite"/>
    </source>
</evidence>
<dbReference type="InterPro" id="IPR001356">
    <property type="entry name" value="HD"/>
</dbReference>
<dbReference type="PANTHER" id="PTHR45793:SF27">
    <property type="entry name" value="HOMEOBOX PROTEIN CEH-37"/>
    <property type="match status" value="1"/>
</dbReference>
<protein>
    <recommendedName>
        <fullName evidence="8">Homeobox domain-containing protein</fullName>
    </recommendedName>
</protein>
<dbReference type="InterPro" id="IPR009057">
    <property type="entry name" value="Homeodomain-like_sf"/>
</dbReference>
<dbReference type="PROSITE" id="PS50071">
    <property type="entry name" value="HOMEOBOX_2"/>
    <property type="match status" value="1"/>
</dbReference>
<dbReference type="EMBL" id="JARK01001652">
    <property type="protein sequence ID" value="EYB84450.1"/>
    <property type="molecule type" value="Genomic_DNA"/>
</dbReference>
<comment type="caution">
    <text evidence="9">The sequence shown here is derived from an EMBL/GenBank/DDBJ whole genome shotgun (WGS) entry which is preliminary data.</text>
</comment>
<feature type="compositionally biased region" description="Polar residues" evidence="7">
    <location>
        <begin position="221"/>
        <end position="233"/>
    </location>
</feature>
<evidence type="ECO:0000313" key="9">
    <source>
        <dbReference type="EMBL" id="EYB84450.1"/>
    </source>
</evidence>
<reference evidence="10" key="1">
    <citation type="journal article" date="2015" name="Nat. Genet.">
        <title>The genome and transcriptome of the zoonotic hookworm Ancylostoma ceylanicum identify infection-specific gene families.</title>
        <authorList>
            <person name="Schwarz E.M."/>
            <person name="Hu Y."/>
            <person name="Antoshechkin I."/>
            <person name="Miller M.M."/>
            <person name="Sternberg P.W."/>
            <person name="Aroian R.V."/>
        </authorList>
    </citation>
    <scope>NUCLEOTIDE SEQUENCE</scope>
    <source>
        <strain evidence="10">HY135</strain>
    </source>
</reference>
<evidence type="ECO:0000256" key="2">
    <source>
        <dbReference type="ARBA" id="ARBA00023125"/>
    </source>
</evidence>
<dbReference type="PROSITE" id="PS00027">
    <property type="entry name" value="HOMEOBOX_1"/>
    <property type="match status" value="1"/>
</dbReference>
<dbReference type="InterPro" id="IPR017970">
    <property type="entry name" value="Homeobox_CS"/>
</dbReference>
<gene>
    <name evidence="9" type="primary">Acey_s0316.g2293</name>
    <name evidence="9" type="synonym">Acey-ceh-37</name>
    <name evidence="9" type="ORF">Y032_0316g2293</name>
</gene>
<feature type="domain" description="Homeobox" evidence="8">
    <location>
        <begin position="83"/>
        <end position="143"/>
    </location>
</feature>
<feature type="DNA-binding region" description="Homeobox" evidence="5">
    <location>
        <begin position="85"/>
        <end position="144"/>
    </location>
</feature>
<dbReference type="AlphaFoldDB" id="A0A016S1C3"/>
<dbReference type="GO" id="GO:0030182">
    <property type="term" value="P:neuron differentiation"/>
    <property type="evidence" value="ECO:0007669"/>
    <property type="project" value="UniProtKB-ARBA"/>
</dbReference>
<keyword evidence="3 5" id="KW-0371">Homeobox</keyword>
<keyword evidence="4 5" id="KW-0539">Nucleus</keyword>
<dbReference type="GO" id="GO:0000981">
    <property type="term" value="F:DNA-binding transcription factor activity, RNA polymerase II-specific"/>
    <property type="evidence" value="ECO:0007669"/>
    <property type="project" value="InterPro"/>
</dbReference>
<comment type="subcellular location">
    <subcellularLocation>
        <location evidence="1 5 6">Nucleus</location>
    </subcellularLocation>
</comment>
<dbReference type="GO" id="GO:0005634">
    <property type="term" value="C:nucleus"/>
    <property type="evidence" value="ECO:0007669"/>
    <property type="project" value="UniProtKB-SubCell"/>
</dbReference>
<keyword evidence="2 5" id="KW-0238">DNA-binding</keyword>
<feature type="compositionally biased region" description="Basic and acidic residues" evidence="7">
    <location>
        <begin position="141"/>
        <end position="155"/>
    </location>
</feature>
<dbReference type="SMART" id="SM00389">
    <property type="entry name" value="HOX"/>
    <property type="match status" value="1"/>
</dbReference>
<dbReference type="OrthoDB" id="6159439at2759"/>
<evidence type="ECO:0000313" key="10">
    <source>
        <dbReference type="Proteomes" id="UP000024635"/>
    </source>
</evidence>
<dbReference type="GO" id="GO:0000978">
    <property type="term" value="F:RNA polymerase II cis-regulatory region sequence-specific DNA binding"/>
    <property type="evidence" value="ECO:0007669"/>
    <property type="project" value="TreeGrafter"/>
</dbReference>
<dbReference type="FunFam" id="1.10.10.60:FF:000679">
    <property type="entry name" value="Homeobox protein aristaless"/>
    <property type="match status" value="1"/>
</dbReference>
<evidence type="ECO:0000256" key="3">
    <source>
        <dbReference type="ARBA" id="ARBA00023155"/>
    </source>
</evidence>
<name>A0A016S1C3_9BILA</name>
<feature type="region of interest" description="Disordered" evidence="7">
    <location>
        <begin position="140"/>
        <end position="233"/>
    </location>
</feature>
<dbReference type="STRING" id="53326.A0A016S1C3"/>
<evidence type="ECO:0000259" key="8">
    <source>
        <dbReference type="PROSITE" id="PS50071"/>
    </source>
</evidence>
<evidence type="ECO:0000256" key="1">
    <source>
        <dbReference type="ARBA" id="ARBA00004123"/>
    </source>
</evidence>
<evidence type="ECO:0000256" key="5">
    <source>
        <dbReference type="PROSITE-ProRule" id="PRU00108"/>
    </source>
</evidence>
<dbReference type="Proteomes" id="UP000024635">
    <property type="component" value="Unassembled WGS sequence"/>
</dbReference>
<dbReference type="PANTHER" id="PTHR45793">
    <property type="entry name" value="HOMEOBOX PROTEIN"/>
    <property type="match status" value="1"/>
</dbReference>
<evidence type="ECO:0000256" key="4">
    <source>
        <dbReference type="ARBA" id="ARBA00023242"/>
    </source>
</evidence>
<organism evidence="9 10">
    <name type="scientific">Ancylostoma ceylanicum</name>
    <dbReference type="NCBI Taxonomy" id="53326"/>
    <lineage>
        <taxon>Eukaryota</taxon>
        <taxon>Metazoa</taxon>
        <taxon>Ecdysozoa</taxon>
        <taxon>Nematoda</taxon>
        <taxon>Chromadorea</taxon>
        <taxon>Rhabditida</taxon>
        <taxon>Rhabditina</taxon>
        <taxon>Rhabditomorpha</taxon>
        <taxon>Strongyloidea</taxon>
        <taxon>Ancylostomatidae</taxon>
        <taxon>Ancylostomatinae</taxon>
        <taxon>Ancylostoma</taxon>
    </lineage>
</organism>
<accession>A0A016S1C3</accession>
<sequence>MNRIFFPIFGKNFPPRSLQIPPFNWNSIFDMAYNMNTAAAFAYAHIPCQSSTTSSQPFTYSMSTVPAMTMFPSTGYNAAMIPRKNRRERTTFNRQQLEVLETLFEATQYPDVFTREKVAEQIQLQESRIQVWFKNRRAKYRQQEKQKPKTEKKDTLATASPSATKEEMAYVPQNSEPESGSPHKPTTPEEKRESPQTPASASSGIGDSSWTSDTSSTAQSLTPSTNVPLSVSINSPTVYNTYPIYPTSYYPLDATTYSPYSYPSSYSHQYPSNPYFFTSTNGSL</sequence>
<feature type="compositionally biased region" description="Low complexity" evidence="7">
    <location>
        <begin position="199"/>
        <end position="220"/>
    </location>
</feature>
<proteinExistence type="predicted"/>